<evidence type="ECO:0000256" key="4">
    <source>
        <dbReference type="ARBA" id="ARBA00022679"/>
    </source>
</evidence>
<dbReference type="NCBIfam" id="TIGR00154">
    <property type="entry name" value="ispE"/>
    <property type="match status" value="1"/>
</dbReference>
<comment type="catalytic activity">
    <reaction evidence="10">
        <text>4-CDP-2-C-methyl-D-erythritol + ATP = 4-CDP-2-C-methyl-D-erythritol 2-phosphate + ADP + H(+)</text>
        <dbReference type="Rhea" id="RHEA:18437"/>
        <dbReference type="ChEBI" id="CHEBI:15378"/>
        <dbReference type="ChEBI" id="CHEBI:30616"/>
        <dbReference type="ChEBI" id="CHEBI:57823"/>
        <dbReference type="ChEBI" id="CHEBI:57919"/>
        <dbReference type="ChEBI" id="CHEBI:456216"/>
        <dbReference type="EC" id="2.7.1.148"/>
    </reaction>
</comment>
<dbReference type="GO" id="GO:0050515">
    <property type="term" value="F:4-(cytidine 5'-diphospho)-2-C-methyl-D-erythritol kinase activity"/>
    <property type="evidence" value="ECO:0007669"/>
    <property type="project" value="UniProtKB-UniRule"/>
</dbReference>
<evidence type="ECO:0000256" key="1">
    <source>
        <dbReference type="ARBA" id="ARBA00009684"/>
    </source>
</evidence>
<dbReference type="InterPro" id="IPR013750">
    <property type="entry name" value="GHMP_kinase_C_dom"/>
</dbReference>
<evidence type="ECO:0000256" key="2">
    <source>
        <dbReference type="ARBA" id="ARBA00012052"/>
    </source>
</evidence>
<dbReference type="HAMAP" id="MF_00061">
    <property type="entry name" value="IspE"/>
    <property type="match status" value="1"/>
</dbReference>
<keyword evidence="4 10" id="KW-0808">Transferase</keyword>
<evidence type="ECO:0000256" key="9">
    <source>
        <dbReference type="ARBA" id="ARBA00032554"/>
    </source>
</evidence>
<comment type="caution">
    <text evidence="13">The sequence shown here is derived from an EMBL/GenBank/DDBJ whole genome shotgun (WGS) entry which is preliminary data.</text>
</comment>
<dbReference type="PANTHER" id="PTHR43527:SF2">
    <property type="entry name" value="4-DIPHOSPHOCYTIDYL-2-C-METHYL-D-ERYTHRITOL KINASE, CHLOROPLASTIC"/>
    <property type="match status" value="1"/>
</dbReference>
<evidence type="ECO:0000256" key="3">
    <source>
        <dbReference type="ARBA" id="ARBA00017473"/>
    </source>
</evidence>
<protein>
    <recommendedName>
        <fullName evidence="3 10">4-diphosphocytidyl-2-C-methyl-D-erythritol kinase</fullName>
        <shortName evidence="10">CMK</shortName>
        <ecNumber evidence="2 10">2.7.1.148</ecNumber>
    </recommendedName>
    <alternativeName>
        <fullName evidence="9 10">4-(cytidine-5'-diphospho)-2-C-methyl-D-erythritol kinase</fullName>
    </alternativeName>
</protein>
<evidence type="ECO:0000256" key="5">
    <source>
        <dbReference type="ARBA" id="ARBA00022741"/>
    </source>
</evidence>
<dbReference type="Gene3D" id="3.30.70.890">
    <property type="entry name" value="GHMP kinase, C-terminal domain"/>
    <property type="match status" value="1"/>
</dbReference>
<feature type="domain" description="GHMP kinase N-terminal" evidence="11">
    <location>
        <begin position="67"/>
        <end position="140"/>
    </location>
</feature>
<dbReference type="GO" id="GO:0019288">
    <property type="term" value="P:isopentenyl diphosphate biosynthetic process, methylerythritol 4-phosphate pathway"/>
    <property type="evidence" value="ECO:0007669"/>
    <property type="project" value="UniProtKB-UniRule"/>
</dbReference>
<feature type="active site" evidence="10">
    <location>
        <position position="133"/>
    </location>
</feature>
<accession>A0A4R7LJ60</accession>
<keyword evidence="8 10" id="KW-0414">Isoprene biosynthesis</keyword>
<keyword evidence="14" id="KW-1185">Reference proteome</keyword>
<dbReference type="InterPro" id="IPR020568">
    <property type="entry name" value="Ribosomal_Su5_D2-typ_SF"/>
</dbReference>
<dbReference type="Pfam" id="PF00288">
    <property type="entry name" value="GHMP_kinases_N"/>
    <property type="match status" value="1"/>
</dbReference>
<dbReference type="Proteomes" id="UP000294563">
    <property type="component" value="Unassembled WGS sequence"/>
</dbReference>
<evidence type="ECO:0000259" key="12">
    <source>
        <dbReference type="Pfam" id="PF08544"/>
    </source>
</evidence>
<dbReference type="Gene3D" id="3.30.230.10">
    <property type="match status" value="1"/>
</dbReference>
<comment type="similarity">
    <text evidence="1 10">Belongs to the GHMP kinase family. IspE subfamily.</text>
</comment>
<evidence type="ECO:0000256" key="6">
    <source>
        <dbReference type="ARBA" id="ARBA00022777"/>
    </source>
</evidence>
<dbReference type="EMBL" id="SOBH01000002">
    <property type="protein sequence ID" value="TDT75544.1"/>
    <property type="molecule type" value="Genomic_DNA"/>
</dbReference>
<dbReference type="InterPro" id="IPR006204">
    <property type="entry name" value="GHMP_kinase_N_dom"/>
</dbReference>
<dbReference type="PANTHER" id="PTHR43527">
    <property type="entry name" value="4-DIPHOSPHOCYTIDYL-2-C-METHYL-D-ERYTHRITOL KINASE, CHLOROPLASTIC"/>
    <property type="match status" value="1"/>
</dbReference>
<comment type="pathway">
    <text evidence="10">Isoprenoid biosynthesis; isopentenyl diphosphate biosynthesis via DXP pathway; isopentenyl diphosphate from 1-deoxy-D-xylulose 5-phosphate: step 3/6.</text>
</comment>
<dbReference type="GO" id="GO:0016114">
    <property type="term" value="P:terpenoid biosynthetic process"/>
    <property type="evidence" value="ECO:0007669"/>
    <property type="project" value="UniProtKB-UniRule"/>
</dbReference>
<dbReference type="UniPathway" id="UPA00056">
    <property type="reaction ID" value="UER00094"/>
</dbReference>
<reference evidence="13 14" key="1">
    <citation type="submission" date="2019-03" db="EMBL/GenBank/DDBJ databases">
        <title>Genomic Encyclopedia of Archaeal and Bacterial Type Strains, Phase II (KMG-II): from individual species to whole genera.</title>
        <authorList>
            <person name="Goeker M."/>
        </authorList>
    </citation>
    <scope>NUCLEOTIDE SEQUENCE [LARGE SCALE GENOMIC DNA]</scope>
    <source>
        <strain evidence="13 14">DSM 29467</strain>
    </source>
</reference>
<keyword evidence="7 10" id="KW-0067">ATP-binding</keyword>
<comment type="function">
    <text evidence="10">Catalyzes the phosphorylation of the position 2 hydroxy group of 4-diphosphocytidyl-2C-methyl-D-erythritol.</text>
</comment>
<dbReference type="InterPro" id="IPR004424">
    <property type="entry name" value="IspE"/>
</dbReference>
<comment type="caution">
    <text evidence="10">Lacks conserved residue(s) required for the propagation of feature annotation.</text>
</comment>
<sequence>MLEQFAPAKVNLTLHVTGQSANGYHLLDSLVMFASAGDHLTFEPADELSLSVDGPESGAVPTDGNSVLSAAHLIDPQKSAHIHLTKVLPVASGIGGGTADAAAAYRGLLKLWGLPDAVPNAETFAHIAKLGADVPICLFSQTARMSGIGEKIEFMPELPALDAVLINPRVEVSTPAVFKSISSKNNASMGTIPSNFIDQVEFITWLQHQRNDMQDAAVSIAPVIEHVLAALSATQNCQLARMSGSGATCFGVFPSAETARNAALQISRDYPHWWVKSCTLGA</sequence>
<dbReference type="OrthoDB" id="9809438at2"/>
<gene>
    <name evidence="10" type="primary">ispE</name>
    <name evidence="13" type="ORF">BDE40_2276</name>
</gene>
<evidence type="ECO:0000256" key="8">
    <source>
        <dbReference type="ARBA" id="ARBA00023229"/>
    </source>
</evidence>
<dbReference type="PIRSF" id="PIRSF010376">
    <property type="entry name" value="IspE"/>
    <property type="match status" value="1"/>
</dbReference>
<evidence type="ECO:0000256" key="7">
    <source>
        <dbReference type="ARBA" id="ARBA00022840"/>
    </source>
</evidence>
<evidence type="ECO:0000256" key="10">
    <source>
        <dbReference type="HAMAP-Rule" id="MF_00061"/>
    </source>
</evidence>
<dbReference type="Pfam" id="PF08544">
    <property type="entry name" value="GHMP_kinases_C"/>
    <property type="match status" value="1"/>
</dbReference>
<dbReference type="InterPro" id="IPR036554">
    <property type="entry name" value="GHMP_kinase_C_sf"/>
</dbReference>
<dbReference type="AlphaFoldDB" id="A0A4R7LJ60"/>
<dbReference type="SUPFAM" id="SSF54211">
    <property type="entry name" value="Ribosomal protein S5 domain 2-like"/>
    <property type="match status" value="1"/>
</dbReference>
<keyword evidence="5 10" id="KW-0547">Nucleotide-binding</keyword>
<evidence type="ECO:0000259" key="11">
    <source>
        <dbReference type="Pfam" id="PF00288"/>
    </source>
</evidence>
<dbReference type="EC" id="2.7.1.148" evidence="2 10"/>
<proteinExistence type="inferred from homology"/>
<dbReference type="RefSeq" id="WP_134014601.1">
    <property type="nucleotide sequence ID" value="NZ_SOBH01000002.1"/>
</dbReference>
<dbReference type="NCBIfam" id="NF011202">
    <property type="entry name" value="PRK14608.1"/>
    <property type="match status" value="1"/>
</dbReference>
<keyword evidence="6 10" id="KW-0418">Kinase</keyword>
<dbReference type="SUPFAM" id="SSF55060">
    <property type="entry name" value="GHMP Kinase, C-terminal domain"/>
    <property type="match status" value="1"/>
</dbReference>
<feature type="active site" evidence="10">
    <location>
        <position position="9"/>
    </location>
</feature>
<dbReference type="InterPro" id="IPR014721">
    <property type="entry name" value="Ribsml_uS5_D2-typ_fold_subgr"/>
</dbReference>
<organism evidence="13 14">
    <name type="scientific">Litoreibacter halocynthiae</name>
    <dbReference type="NCBI Taxonomy" id="1242689"/>
    <lineage>
        <taxon>Bacteria</taxon>
        <taxon>Pseudomonadati</taxon>
        <taxon>Pseudomonadota</taxon>
        <taxon>Alphaproteobacteria</taxon>
        <taxon>Rhodobacterales</taxon>
        <taxon>Roseobacteraceae</taxon>
        <taxon>Litoreibacter</taxon>
    </lineage>
</organism>
<evidence type="ECO:0000313" key="14">
    <source>
        <dbReference type="Proteomes" id="UP000294563"/>
    </source>
</evidence>
<name>A0A4R7LJ60_9RHOB</name>
<evidence type="ECO:0000313" key="13">
    <source>
        <dbReference type="EMBL" id="TDT75544.1"/>
    </source>
</evidence>
<dbReference type="GO" id="GO:0005524">
    <property type="term" value="F:ATP binding"/>
    <property type="evidence" value="ECO:0007669"/>
    <property type="project" value="UniProtKB-UniRule"/>
</dbReference>
<feature type="domain" description="GHMP kinase C-terminal" evidence="12">
    <location>
        <begin position="208"/>
        <end position="271"/>
    </location>
</feature>